<comment type="caution">
    <text evidence="3">The sequence shown here is derived from an EMBL/GenBank/DDBJ whole genome shotgun (WGS) entry which is preliminary data.</text>
</comment>
<proteinExistence type="predicted"/>
<dbReference type="AlphaFoldDB" id="A0AA36JSW5"/>
<evidence type="ECO:0000313" key="4">
    <source>
        <dbReference type="Proteomes" id="UP001178507"/>
    </source>
</evidence>
<feature type="coiled-coil region" evidence="1">
    <location>
        <begin position="193"/>
        <end position="227"/>
    </location>
</feature>
<protein>
    <submittedName>
        <fullName evidence="3">Uncharacterized protein</fullName>
    </submittedName>
</protein>
<name>A0AA36JSW5_9DINO</name>
<feature type="region of interest" description="Disordered" evidence="2">
    <location>
        <begin position="59"/>
        <end position="80"/>
    </location>
</feature>
<dbReference type="EMBL" id="CAUJNA010003828">
    <property type="protein sequence ID" value="CAJ1410619.1"/>
    <property type="molecule type" value="Genomic_DNA"/>
</dbReference>
<sequence>MSRARSESPLMEDYGSLNRLNSARSNPLFDAARARKQAEQDSILLANRIRLLRNEEAKTKRKIAETERKTQEIVQSRRRNELRRQEKEAFEAQKEAMESEFRAKQILEREDQQHKIQDQMRRIQEKNRSGGRVQRQQRQAHRQILDLEKQAAADEAFARAEQVRAAMDRAARSRARSEGAKQELAKDVIRERMVREEDERRQRVSEIERMEREEAELMERLRRSQERHRMAYMQLEDVLRQGSVQSLSMSPSEFQMANVFEAMEQCCFDCQRHAQLALAQLGSRTRRTWAMASLPNLLEDARPAKTVEEPRTDSDSLQARRAQFRSGGEKLSLHCQSHPAETVGVTDLWNLNCPDPDSRKHSLSQFSLPTCALPSLETCKTG</sequence>
<evidence type="ECO:0000256" key="2">
    <source>
        <dbReference type="SAM" id="MobiDB-lite"/>
    </source>
</evidence>
<keyword evidence="1" id="KW-0175">Coiled coil</keyword>
<reference evidence="3" key="1">
    <citation type="submission" date="2023-08" db="EMBL/GenBank/DDBJ databases">
        <authorList>
            <person name="Chen Y."/>
            <person name="Shah S."/>
            <person name="Dougan E. K."/>
            <person name="Thang M."/>
            <person name="Chan C."/>
        </authorList>
    </citation>
    <scope>NUCLEOTIDE SEQUENCE</scope>
</reference>
<dbReference type="Proteomes" id="UP001178507">
    <property type="component" value="Unassembled WGS sequence"/>
</dbReference>
<dbReference type="PANTHER" id="PTHR37473">
    <property type="entry name" value="EF-HAND DOMAIN-CONTAINING PROTEIN"/>
    <property type="match status" value="1"/>
</dbReference>
<evidence type="ECO:0000313" key="3">
    <source>
        <dbReference type="EMBL" id="CAJ1410619.1"/>
    </source>
</evidence>
<evidence type="ECO:0000256" key="1">
    <source>
        <dbReference type="SAM" id="Coils"/>
    </source>
</evidence>
<keyword evidence="4" id="KW-1185">Reference proteome</keyword>
<accession>A0AA36JSW5</accession>
<organism evidence="3 4">
    <name type="scientific">Effrenium voratum</name>
    <dbReference type="NCBI Taxonomy" id="2562239"/>
    <lineage>
        <taxon>Eukaryota</taxon>
        <taxon>Sar</taxon>
        <taxon>Alveolata</taxon>
        <taxon>Dinophyceae</taxon>
        <taxon>Suessiales</taxon>
        <taxon>Symbiodiniaceae</taxon>
        <taxon>Effrenium</taxon>
    </lineage>
</organism>
<dbReference type="PANTHER" id="PTHR37473:SF1">
    <property type="entry name" value="EF-HAND DOMAIN-CONTAINING PROTEIN"/>
    <property type="match status" value="1"/>
</dbReference>
<gene>
    <name evidence="3" type="ORF">EVOR1521_LOCUS31405</name>
</gene>
<feature type="compositionally biased region" description="Basic and acidic residues" evidence="2">
    <location>
        <begin position="59"/>
        <end position="71"/>
    </location>
</feature>